<feature type="region of interest" description="Disordered" evidence="1">
    <location>
        <begin position="15"/>
        <end position="71"/>
    </location>
</feature>
<dbReference type="EMBL" id="CAKXAJ010016128">
    <property type="protein sequence ID" value="CAH2216616.1"/>
    <property type="molecule type" value="Genomic_DNA"/>
</dbReference>
<reference evidence="2" key="1">
    <citation type="submission" date="2022-03" db="EMBL/GenBank/DDBJ databases">
        <authorList>
            <person name="Lindestad O."/>
        </authorList>
    </citation>
    <scope>NUCLEOTIDE SEQUENCE</scope>
</reference>
<evidence type="ECO:0000256" key="1">
    <source>
        <dbReference type="SAM" id="MobiDB-lite"/>
    </source>
</evidence>
<gene>
    <name evidence="2" type="primary">jg27692</name>
    <name evidence="2" type="ORF">PAEG_LOCUS4606</name>
</gene>
<proteinExistence type="predicted"/>
<protein>
    <submittedName>
        <fullName evidence="2">Jg27692 protein</fullName>
    </submittedName>
</protein>
<dbReference type="Proteomes" id="UP000838756">
    <property type="component" value="Unassembled WGS sequence"/>
</dbReference>
<name>A0A8S4QUR7_9NEOP</name>
<dbReference type="AlphaFoldDB" id="A0A8S4QUR7"/>
<organism evidence="2 3">
    <name type="scientific">Pararge aegeria aegeria</name>
    <dbReference type="NCBI Taxonomy" id="348720"/>
    <lineage>
        <taxon>Eukaryota</taxon>
        <taxon>Metazoa</taxon>
        <taxon>Ecdysozoa</taxon>
        <taxon>Arthropoda</taxon>
        <taxon>Hexapoda</taxon>
        <taxon>Insecta</taxon>
        <taxon>Pterygota</taxon>
        <taxon>Neoptera</taxon>
        <taxon>Endopterygota</taxon>
        <taxon>Lepidoptera</taxon>
        <taxon>Glossata</taxon>
        <taxon>Ditrysia</taxon>
        <taxon>Papilionoidea</taxon>
        <taxon>Nymphalidae</taxon>
        <taxon>Satyrinae</taxon>
        <taxon>Satyrini</taxon>
        <taxon>Parargina</taxon>
        <taxon>Pararge</taxon>
    </lineage>
</organism>
<accession>A0A8S4QUR7</accession>
<feature type="compositionally biased region" description="Gly residues" evidence="1">
    <location>
        <begin position="59"/>
        <end position="71"/>
    </location>
</feature>
<keyword evidence="3" id="KW-1185">Reference proteome</keyword>
<comment type="caution">
    <text evidence="2">The sequence shown here is derived from an EMBL/GenBank/DDBJ whole genome shotgun (WGS) entry which is preliminary data.</text>
</comment>
<evidence type="ECO:0000313" key="2">
    <source>
        <dbReference type="EMBL" id="CAH2216616.1"/>
    </source>
</evidence>
<sequence length="71" mass="7547">MCNERIRAVVRSCEEPRGAGGRRGGRARGRNASFSHREKRMRLSVAVHNGGVTRSGSRARGGGRGAGGSNR</sequence>
<evidence type="ECO:0000313" key="3">
    <source>
        <dbReference type="Proteomes" id="UP000838756"/>
    </source>
</evidence>